<dbReference type="PANTHER" id="PTHR36180">
    <property type="entry name" value="DNA-BINDING PROTEIN-RELATED-RELATED"/>
    <property type="match status" value="1"/>
</dbReference>
<dbReference type="EMBL" id="JACIDT010000002">
    <property type="protein sequence ID" value="MBB3925075.1"/>
    <property type="molecule type" value="Genomic_DNA"/>
</dbReference>
<comment type="caution">
    <text evidence="2">The sequence shown here is derived from an EMBL/GenBank/DDBJ whole genome shotgun (WGS) entry which is preliminary data.</text>
</comment>
<dbReference type="Pfam" id="PF02498">
    <property type="entry name" value="Bro-N"/>
    <property type="match status" value="1"/>
</dbReference>
<dbReference type="Proteomes" id="UP000571950">
    <property type="component" value="Unassembled WGS sequence"/>
</dbReference>
<protein>
    <submittedName>
        <fullName evidence="2">Prophage antirepressor-like protein</fullName>
    </submittedName>
</protein>
<dbReference type="PANTHER" id="PTHR36180:SF2">
    <property type="entry name" value="BRO FAMILY PROTEIN"/>
    <property type="match status" value="1"/>
</dbReference>
<proteinExistence type="predicted"/>
<feature type="domain" description="Bro-N" evidence="1">
    <location>
        <begin position="1"/>
        <end position="105"/>
    </location>
</feature>
<dbReference type="SMART" id="SM01040">
    <property type="entry name" value="Bro-N"/>
    <property type="match status" value="1"/>
</dbReference>
<evidence type="ECO:0000313" key="2">
    <source>
        <dbReference type="EMBL" id="MBB3925075.1"/>
    </source>
</evidence>
<dbReference type="PROSITE" id="PS51750">
    <property type="entry name" value="BRO_N"/>
    <property type="match status" value="1"/>
</dbReference>
<accession>A0A7W6BJZ4</accession>
<dbReference type="RefSeq" id="WP_188070632.1">
    <property type="nucleotide sequence ID" value="NZ_BSPS01000022.1"/>
</dbReference>
<sequence length="256" mass="28629">MNAVIDLSFEGSPIRSVIMDGEPGFVGKDVCQRLGYADTTNAMKQHCRGVVKRHPIKDSLGRMQPTRILFIPDVLRLIATSALPEAERMERWMFEEVLPSVIRTGSYTSDGTVTSFAPAARSTLGGIVKRVTHAELQEALPALVEPMLERMVSERLMSDRRKLIEGVSALEIAEMAGYTKGKRPRGLIQFITSRIRRYHEDRGYLPHRTPHGSCKVLVYVEAVARRWLSEGGRAAIDAYVAERKGQGRLRLVEARA</sequence>
<organism evidence="2 3">
    <name type="scientific">Sphingobium jiangsuense</name>
    <dbReference type="NCBI Taxonomy" id="870476"/>
    <lineage>
        <taxon>Bacteria</taxon>
        <taxon>Pseudomonadati</taxon>
        <taxon>Pseudomonadota</taxon>
        <taxon>Alphaproteobacteria</taxon>
        <taxon>Sphingomonadales</taxon>
        <taxon>Sphingomonadaceae</taxon>
        <taxon>Sphingobium</taxon>
    </lineage>
</organism>
<name>A0A7W6BJZ4_9SPHN</name>
<evidence type="ECO:0000259" key="1">
    <source>
        <dbReference type="PROSITE" id="PS51750"/>
    </source>
</evidence>
<dbReference type="InterPro" id="IPR003497">
    <property type="entry name" value="BRO_N_domain"/>
</dbReference>
<gene>
    <name evidence="2" type="ORF">GGR43_000776</name>
</gene>
<reference evidence="2 3" key="1">
    <citation type="submission" date="2020-08" db="EMBL/GenBank/DDBJ databases">
        <title>Genomic Encyclopedia of Type Strains, Phase IV (KMG-IV): sequencing the most valuable type-strain genomes for metagenomic binning, comparative biology and taxonomic classification.</title>
        <authorList>
            <person name="Goeker M."/>
        </authorList>
    </citation>
    <scope>NUCLEOTIDE SEQUENCE [LARGE SCALE GENOMIC DNA]</scope>
    <source>
        <strain evidence="2 3">DSM 26189</strain>
    </source>
</reference>
<evidence type="ECO:0000313" key="3">
    <source>
        <dbReference type="Proteomes" id="UP000571950"/>
    </source>
</evidence>
<dbReference type="AlphaFoldDB" id="A0A7W6BJZ4"/>
<keyword evidence="3" id="KW-1185">Reference proteome</keyword>